<dbReference type="Proteomes" id="UP000431401">
    <property type="component" value="Unassembled WGS sequence"/>
</dbReference>
<feature type="active site" evidence="8">
    <location>
        <position position="207"/>
    </location>
</feature>
<dbReference type="SMART" id="SM01211">
    <property type="entry name" value="GATase_5"/>
    <property type="match status" value="1"/>
</dbReference>
<dbReference type="EC" id="3.5.1.2" evidence="8"/>
<protein>
    <recommendedName>
        <fullName evidence="8">Phosphoribosylformylglycinamidine synthase subunit PurQ</fullName>
        <shortName evidence="8">FGAM synthase</shortName>
        <ecNumber evidence="8">6.3.5.3</ecNumber>
    </recommendedName>
    <alternativeName>
        <fullName evidence="8">Formylglycinamide ribonucleotide amidotransferase subunit I</fullName>
        <shortName evidence="8">FGAR amidotransferase I</shortName>
        <shortName evidence="8">FGAR-AT I</shortName>
    </alternativeName>
    <alternativeName>
        <fullName evidence="8">Glutaminase PurQ</fullName>
        <ecNumber evidence="8">3.5.1.2</ecNumber>
    </alternativeName>
    <alternativeName>
        <fullName evidence="8">Phosphoribosylformylglycinamidine synthase subunit I</fullName>
    </alternativeName>
</protein>
<dbReference type="UniPathway" id="UPA00074">
    <property type="reaction ID" value="UER00128"/>
</dbReference>
<dbReference type="GO" id="GO:0004642">
    <property type="term" value="F:phosphoribosylformylglycinamidine synthase activity"/>
    <property type="evidence" value="ECO:0007669"/>
    <property type="project" value="UniProtKB-UniRule"/>
</dbReference>
<evidence type="ECO:0000313" key="9">
    <source>
        <dbReference type="EMBL" id="MQY24662.1"/>
    </source>
</evidence>
<dbReference type="CDD" id="cd01740">
    <property type="entry name" value="GATase1_FGAR_AT"/>
    <property type="match status" value="1"/>
</dbReference>
<reference evidence="9 10" key="1">
    <citation type="submission" date="2019-10" db="EMBL/GenBank/DDBJ databases">
        <title>Nocardia macrotermitis sp. nov. and Nocardia aurantia sp. nov., isolated from the gut of fungus growing-termite Macrotermes natalensis.</title>
        <authorList>
            <person name="Benndorf R."/>
            <person name="Schwitalla J."/>
            <person name="Martin K."/>
            <person name="De Beer W."/>
            <person name="Kaster A.-K."/>
            <person name="Vollmers J."/>
            <person name="Poulsen M."/>
            <person name="Beemelmanns C."/>
        </authorList>
    </citation>
    <scope>NUCLEOTIDE SEQUENCE [LARGE SCALE GENOMIC DNA]</scope>
    <source>
        <strain evidence="9 10">RB56</strain>
    </source>
</reference>
<keyword evidence="2 8" id="KW-0436">Ligase</keyword>
<dbReference type="PANTHER" id="PTHR47552">
    <property type="entry name" value="PHOSPHORIBOSYLFORMYLGLYCINAMIDINE SYNTHASE SUBUNIT PURQ"/>
    <property type="match status" value="1"/>
</dbReference>
<dbReference type="PIRSF" id="PIRSF001586">
    <property type="entry name" value="FGAM_synth_I"/>
    <property type="match status" value="1"/>
</dbReference>
<dbReference type="InterPro" id="IPR029062">
    <property type="entry name" value="Class_I_gatase-like"/>
</dbReference>
<comment type="caution">
    <text evidence="9">The sequence shown here is derived from an EMBL/GenBank/DDBJ whole genome shotgun (WGS) entry which is preliminary data.</text>
</comment>
<dbReference type="SUPFAM" id="SSF52317">
    <property type="entry name" value="Class I glutamine amidotransferase-like"/>
    <property type="match status" value="1"/>
</dbReference>
<keyword evidence="1 8" id="KW-0963">Cytoplasm</keyword>
<comment type="catalytic activity">
    <reaction evidence="8">
        <text>L-glutamine + H2O = L-glutamate + NH4(+)</text>
        <dbReference type="Rhea" id="RHEA:15889"/>
        <dbReference type="ChEBI" id="CHEBI:15377"/>
        <dbReference type="ChEBI" id="CHEBI:28938"/>
        <dbReference type="ChEBI" id="CHEBI:29985"/>
        <dbReference type="ChEBI" id="CHEBI:58359"/>
        <dbReference type="EC" id="3.5.1.2"/>
    </reaction>
</comment>
<comment type="subunit">
    <text evidence="8">Part of the FGAM synthase complex composed of 1 PurL, 1 PurQ and 2 PurS subunits.</text>
</comment>
<dbReference type="GO" id="GO:0005737">
    <property type="term" value="C:cytoplasm"/>
    <property type="evidence" value="ECO:0007669"/>
    <property type="project" value="UniProtKB-SubCell"/>
</dbReference>
<evidence type="ECO:0000256" key="7">
    <source>
        <dbReference type="ARBA" id="ARBA00022962"/>
    </source>
</evidence>
<dbReference type="NCBIfam" id="NF002957">
    <property type="entry name" value="PRK03619.1"/>
    <property type="match status" value="1"/>
</dbReference>
<evidence type="ECO:0000256" key="4">
    <source>
        <dbReference type="ARBA" id="ARBA00022755"/>
    </source>
</evidence>
<dbReference type="GO" id="GO:0006189">
    <property type="term" value="P:'de novo' IMP biosynthetic process"/>
    <property type="evidence" value="ECO:0007669"/>
    <property type="project" value="UniProtKB-UniRule"/>
</dbReference>
<dbReference type="PANTHER" id="PTHR47552:SF1">
    <property type="entry name" value="PHOSPHORIBOSYLFORMYLGLYCINAMIDINE SYNTHASE SUBUNIT PURQ"/>
    <property type="match status" value="1"/>
</dbReference>
<accession>A0A7K0DHA3</accession>
<comment type="subcellular location">
    <subcellularLocation>
        <location evidence="8">Cytoplasm</location>
    </subcellularLocation>
</comment>
<dbReference type="Pfam" id="PF13507">
    <property type="entry name" value="GATase_5"/>
    <property type="match status" value="1"/>
</dbReference>
<keyword evidence="4 8" id="KW-0658">Purine biosynthesis</keyword>
<dbReference type="NCBIfam" id="TIGR01737">
    <property type="entry name" value="FGAM_synth_I"/>
    <property type="match status" value="1"/>
</dbReference>
<comment type="catalytic activity">
    <reaction evidence="8">
        <text>N(2)-formyl-N(1)-(5-phospho-beta-D-ribosyl)glycinamide + L-glutamine + ATP + H2O = 2-formamido-N(1)-(5-O-phospho-beta-D-ribosyl)acetamidine + L-glutamate + ADP + phosphate + H(+)</text>
        <dbReference type="Rhea" id="RHEA:17129"/>
        <dbReference type="ChEBI" id="CHEBI:15377"/>
        <dbReference type="ChEBI" id="CHEBI:15378"/>
        <dbReference type="ChEBI" id="CHEBI:29985"/>
        <dbReference type="ChEBI" id="CHEBI:30616"/>
        <dbReference type="ChEBI" id="CHEBI:43474"/>
        <dbReference type="ChEBI" id="CHEBI:58359"/>
        <dbReference type="ChEBI" id="CHEBI:147286"/>
        <dbReference type="ChEBI" id="CHEBI:147287"/>
        <dbReference type="ChEBI" id="CHEBI:456216"/>
        <dbReference type="EC" id="6.3.5.3"/>
    </reaction>
</comment>
<keyword evidence="3 8" id="KW-0547">Nucleotide-binding</keyword>
<sequence>MTANARTGVDGNARIGVITFPGTLDDVDAARAVRLGGAEAVALWHGDADLREVDAVVVPGGFSYGDYLRAGAIARFAPVMGKVVEAAGKGMPVLGICNGFQVLCEAGLLPGALTRNQGLHFICRDEWLRVERTDTAWTSRYEPGAQILIPVKNAEGRYQASQRVLDELEGEGRVVFRYGENPNGSQRDIAGISSADGRIVGLMPHPEHATEALTGPSDDGLGMFLSVVDTLVAA</sequence>
<dbReference type="EMBL" id="WEGI01000001">
    <property type="protein sequence ID" value="MQY24662.1"/>
    <property type="molecule type" value="Genomic_DNA"/>
</dbReference>
<feature type="active site" description="Nucleophile" evidence="8">
    <location>
        <position position="97"/>
    </location>
</feature>
<evidence type="ECO:0000256" key="1">
    <source>
        <dbReference type="ARBA" id="ARBA00022490"/>
    </source>
</evidence>
<dbReference type="Gene3D" id="3.40.50.880">
    <property type="match status" value="1"/>
</dbReference>
<evidence type="ECO:0000256" key="3">
    <source>
        <dbReference type="ARBA" id="ARBA00022741"/>
    </source>
</evidence>
<dbReference type="HAMAP" id="MF_00421">
    <property type="entry name" value="PurQ"/>
    <property type="match status" value="1"/>
</dbReference>
<dbReference type="InterPro" id="IPR010075">
    <property type="entry name" value="PRibForGlyAmidine_synth_PurQ"/>
</dbReference>
<dbReference type="AlphaFoldDB" id="A0A7K0DHA3"/>
<proteinExistence type="inferred from homology"/>
<feature type="active site" evidence="8">
    <location>
        <position position="205"/>
    </location>
</feature>
<evidence type="ECO:0000313" key="10">
    <source>
        <dbReference type="Proteomes" id="UP000431401"/>
    </source>
</evidence>
<keyword evidence="10" id="KW-1185">Reference proteome</keyword>
<evidence type="ECO:0000256" key="5">
    <source>
        <dbReference type="ARBA" id="ARBA00022801"/>
    </source>
</evidence>
<comment type="function">
    <text evidence="8">Part of the phosphoribosylformylglycinamidine synthase complex involved in the purines biosynthetic pathway. Catalyzes the ATP-dependent conversion of formylglycinamide ribonucleotide (FGAR) and glutamine to yield formylglycinamidine ribonucleotide (FGAM) and glutamate. The FGAM synthase complex is composed of three subunits. PurQ produces an ammonia molecule by converting glutamine to glutamate. PurL transfers the ammonia molecule to FGAR to form FGAM in an ATP-dependent manner. PurS interacts with PurQ and PurL and is thought to assist in the transfer of the ammonia molecule from PurQ to PurL.</text>
</comment>
<keyword evidence="5 8" id="KW-0378">Hydrolase</keyword>
<keyword evidence="7 8" id="KW-0315">Glutamine amidotransferase</keyword>
<evidence type="ECO:0000256" key="2">
    <source>
        <dbReference type="ARBA" id="ARBA00022598"/>
    </source>
</evidence>
<dbReference type="EC" id="6.3.5.3" evidence="8"/>
<dbReference type="GO" id="GO:0004359">
    <property type="term" value="F:glutaminase activity"/>
    <property type="evidence" value="ECO:0007669"/>
    <property type="project" value="UniProtKB-EC"/>
</dbReference>
<evidence type="ECO:0000256" key="8">
    <source>
        <dbReference type="HAMAP-Rule" id="MF_00421"/>
    </source>
</evidence>
<organism evidence="9 10">
    <name type="scientific">Nocardia aurantia</name>
    <dbReference type="NCBI Taxonomy" id="2585199"/>
    <lineage>
        <taxon>Bacteria</taxon>
        <taxon>Bacillati</taxon>
        <taxon>Actinomycetota</taxon>
        <taxon>Actinomycetes</taxon>
        <taxon>Mycobacteriales</taxon>
        <taxon>Nocardiaceae</taxon>
        <taxon>Nocardia</taxon>
    </lineage>
</organism>
<gene>
    <name evidence="8 9" type="primary">purQ</name>
    <name evidence="9" type="ORF">NRB56_02110</name>
</gene>
<name>A0A7K0DHA3_9NOCA</name>
<comment type="pathway">
    <text evidence="8">Purine metabolism; IMP biosynthesis via de novo pathway; 5-amino-1-(5-phospho-D-ribosyl)imidazole from N(2)-formyl-N(1)-(5-phospho-D-ribosyl)glycinamide: step 1/2.</text>
</comment>
<keyword evidence="6 8" id="KW-0067">ATP-binding</keyword>
<evidence type="ECO:0000256" key="6">
    <source>
        <dbReference type="ARBA" id="ARBA00022840"/>
    </source>
</evidence>
<dbReference type="FunFam" id="3.40.50.880:FF:000019">
    <property type="entry name" value="Phosphoribosylformylglycinamidine synthase subunit PurQ"/>
    <property type="match status" value="1"/>
</dbReference>
<dbReference type="PROSITE" id="PS51273">
    <property type="entry name" value="GATASE_TYPE_1"/>
    <property type="match status" value="1"/>
</dbReference>
<dbReference type="GO" id="GO:0005524">
    <property type="term" value="F:ATP binding"/>
    <property type="evidence" value="ECO:0007669"/>
    <property type="project" value="UniProtKB-KW"/>
</dbReference>